<evidence type="ECO:0000256" key="5">
    <source>
        <dbReference type="ARBA" id="ARBA00013200"/>
    </source>
</evidence>
<comment type="catalytic activity">
    <reaction evidence="17 19">
        <text>alpha-ribazole + adenosylcob(III)inamide-GDP = adenosylcob(III)alamin + GMP + H(+)</text>
        <dbReference type="Rhea" id="RHEA:16049"/>
        <dbReference type="ChEBI" id="CHEBI:10329"/>
        <dbReference type="ChEBI" id="CHEBI:15378"/>
        <dbReference type="ChEBI" id="CHEBI:18408"/>
        <dbReference type="ChEBI" id="CHEBI:58115"/>
        <dbReference type="ChEBI" id="CHEBI:60487"/>
        <dbReference type="EC" id="2.7.8.26"/>
    </reaction>
</comment>
<evidence type="ECO:0000256" key="18">
    <source>
        <dbReference type="ARBA" id="ARBA00049504"/>
    </source>
</evidence>
<evidence type="ECO:0000256" key="9">
    <source>
        <dbReference type="ARBA" id="ARBA00022679"/>
    </source>
</evidence>
<evidence type="ECO:0000313" key="21">
    <source>
        <dbReference type="Proteomes" id="UP000650466"/>
    </source>
</evidence>
<evidence type="ECO:0000256" key="4">
    <source>
        <dbReference type="ARBA" id="ARBA00010561"/>
    </source>
</evidence>
<comment type="caution">
    <text evidence="20">The sequence shown here is derived from an EMBL/GenBank/DDBJ whole genome shotgun (WGS) entry which is preliminary data.</text>
</comment>
<dbReference type="Proteomes" id="UP000650466">
    <property type="component" value="Unassembled WGS sequence"/>
</dbReference>
<dbReference type="GO" id="GO:0005886">
    <property type="term" value="C:plasma membrane"/>
    <property type="evidence" value="ECO:0007669"/>
    <property type="project" value="UniProtKB-SubCell"/>
</dbReference>
<dbReference type="InterPro" id="IPR003805">
    <property type="entry name" value="CobS"/>
</dbReference>
<dbReference type="GO" id="GO:0008818">
    <property type="term" value="F:cobalamin 5'-phosphate synthase activity"/>
    <property type="evidence" value="ECO:0007669"/>
    <property type="project" value="UniProtKB-UniRule"/>
</dbReference>
<evidence type="ECO:0000256" key="8">
    <source>
        <dbReference type="ARBA" id="ARBA00022573"/>
    </source>
</evidence>
<dbReference type="RefSeq" id="WP_188173838.1">
    <property type="nucleotide sequence ID" value="NZ_JACVVD010000002.1"/>
</dbReference>
<comment type="catalytic activity">
    <reaction evidence="18 19">
        <text>alpha-ribazole 5'-phosphate + adenosylcob(III)inamide-GDP = adenosylcob(III)alamin 5'-phosphate + GMP + H(+)</text>
        <dbReference type="Rhea" id="RHEA:23560"/>
        <dbReference type="ChEBI" id="CHEBI:15378"/>
        <dbReference type="ChEBI" id="CHEBI:57918"/>
        <dbReference type="ChEBI" id="CHEBI:58115"/>
        <dbReference type="ChEBI" id="CHEBI:60487"/>
        <dbReference type="ChEBI" id="CHEBI:60493"/>
        <dbReference type="EC" id="2.7.8.26"/>
    </reaction>
</comment>
<dbReference type="AlphaFoldDB" id="A0A926KLM8"/>
<organism evidence="20 21">
    <name type="scientific">Paenibacillus sedimenti</name>
    <dbReference type="NCBI Taxonomy" id="2770274"/>
    <lineage>
        <taxon>Bacteria</taxon>
        <taxon>Bacillati</taxon>
        <taxon>Bacillota</taxon>
        <taxon>Bacilli</taxon>
        <taxon>Bacillales</taxon>
        <taxon>Paenibacillaceae</taxon>
        <taxon>Paenibacillus</taxon>
    </lineage>
</organism>
<sequence length="278" mass="30283">MRTARMVFVDWLHGCIAAFQFLTRLPIPVQIEYNVQVFRRSVIFYPLAGLVIGGLLLLAGEGLRLIFPPMPAAVLLLALWVLLTGGLHLDGLMDTADGILSHRPREQMLEIMKDSRVGAMGVIVCVLVLLLKFALLFSMLGSEQSGDWKASSVLLMIVPIWSRWFMVVAIFGWPYARSESGLGSLFRGVTGGYVAWSTIAGLVASFAITFLGYGRLTEALPCPSLWVIIGGFAVVTYLLGCLIALYISRKLGGLTGDTYGALNELLEVLLLLGITALF</sequence>
<keyword evidence="7 19" id="KW-1003">Cell membrane</keyword>
<dbReference type="GO" id="GO:0009236">
    <property type="term" value="P:cobalamin biosynthetic process"/>
    <property type="evidence" value="ECO:0007669"/>
    <property type="project" value="UniProtKB-UniRule"/>
</dbReference>
<evidence type="ECO:0000256" key="12">
    <source>
        <dbReference type="ARBA" id="ARBA00022989"/>
    </source>
</evidence>
<evidence type="ECO:0000256" key="16">
    <source>
        <dbReference type="ARBA" id="ARBA00032853"/>
    </source>
</evidence>
<keyword evidence="8 19" id="KW-0169">Cobalamin biosynthesis</keyword>
<evidence type="ECO:0000256" key="11">
    <source>
        <dbReference type="ARBA" id="ARBA00022842"/>
    </source>
</evidence>
<comment type="pathway">
    <text evidence="3 19">Cofactor biosynthesis; adenosylcobalamin biosynthesis; adenosylcobalamin from cob(II)yrinate a,c-diamide: step 7/7.</text>
</comment>
<feature type="transmembrane region" description="Helical" evidence="19">
    <location>
        <begin position="117"/>
        <end position="141"/>
    </location>
</feature>
<keyword evidence="21" id="KW-1185">Reference proteome</keyword>
<evidence type="ECO:0000256" key="15">
    <source>
        <dbReference type="ARBA" id="ARBA00032605"/>
    </source>
</evidence>
<comment type="subcellular location">
    <subcellularLocation>
        <location evidence="2 19">Cell membrane</location>
        <topology evidence="2 19">Multi-pass membrane protein</topology>
    </subcellularLocation>
</comment>
<evidence type="ECO:0000256" key="3">
    <source>
        <dbReference type="ARBA" id="ARBA00004663"/>
    </source>
</evidence>
<evidence type="ECO:0000313" key="20">
    <source>
        <dbReference type="EMBL" id="MBD0380074.1"/>
    </source>
</evidence>
<feature type="transmembrane region" description="Helical" evidence="19">
    <location>
        <begin position="43"/>
        <end position="60"/>
    </location>
</feature>
<reference evidence="20" key="1">
    <citation type="submission" date="2020-09" db="EMBL/GenBank/DDBJ databases">
        <title>Draft Genome Sequence of Paenibacillus sp. WST5.</title>
        <authorList>
            <person name="Bao Z."/>
        </authorList>
    </citation>
    <scope>NUCLEOTIDE SEQUENCE</scope>
    <source>
        <strain evidence="20">WST5</strain>
    </source>
</reference>
<dbReference type="GO" id="GO:0051073">
    <property type="term" value="F:adenosylcobinamide-GDP ribazoletransferase activity"/>
    <property type="evidence" value="ECO:0007669"/>
    <property type="project" value="UniProtKB-UniRule"/>
</dbReference>
<dbReference type="HAMAP" id="MF_00719">
    <property type="entry name" value="CobS"/>
    <property type="match status" value="1"/>
</dbReference>
<dbReference type="Pfam" id="PF02654">
    <property type="entry name" value="CobS"/>
    <property type="match status" value="1"/>
</dbReference>
<proteinExistence type="inferred from homology"/>
<evidence type="ECO:0000256" key="7">
    <source>
        <dbReference type="ARBA" id="ARBA00022475"/>
    </source>
</evidence>
<dbReference type="EC" id="2.7.8.26" evidence="5 19"/>
<feature type="transmembrane region" description="Helical" evidence="19">
    <location>
        <begin position="193"/>
        <end position="213"/>
    </location>
</feature>
<evidence type="ECO:0000256" key="19">
    <source>
        <dbReference type="HAMAP-Rule" id="MF_00719"/>
    </source>
</evidence>
<comment type="similarity">
    <text evidence="4 19">Belongs to the CobS family.</text>
</comment>
<dbReference type="PANTHER" id="PTHR34148">
    <property type="entry name" value="ADENOSYLCOBINAMIDE-GDP RIBAZOLETRANSFERASE"/>
    <property type="match status" value="1"/>
</dbReference>
<protein>
    <recommendedName>
        <fullName evidence="6 19">Adenosylcobinamide-GDP ribazoletransferase</fullName>
        <ecNumber evidence="5 19">2.7.8.26</ecNumber>
    </recommendedName>
    <alternativeName>
        <fullName evidence="16 19">Cobalamin synthase</fullName>
    </alternativeName>
    <alternativeName>
        <fullName evidence="15 19">Cobalamin-5'-phosphate synthase</fullName>
    </alternativeName>
</protein>
<gene>
    <name evidence="19 20" type="primary">cobS</name>
    <name evidence="20" type="ORF">ICC18_08120</name>
</gene>
<evidence type="ECO:0000256" key="2">
    <source>
        <dbReference type="ARBA" id="ARBA00004651"/>
    </source>
</evidence>
<evidence type="ECO:0000256" key="13">
    <source>
        <dbReference type="ARBA" id="ARBA00023136"/>
    </source>
</evidence>
<evidence type="ECO:0000256" key="1">
    <source>
        <dbReference type="ARBA" id="ARBA00001946"/>
    </source>
</evidence>
<feature type="transmembrane region" description="Helical" evidence="19">
    <location>
        <begin position="72"/>
        <end position="89"/>
    </location>
</feature>
<keyword evidence="9 19" id="KW-0808">Transferase</keyword>
<feature type="transmembrane region" description="Helical" evidence="19">
    <location>
        <begin position="153"/>
        <end position="173"/>
    </location>
</feature>
<dbReference type="EMBL" id="JACVVD010000002">
    <property type="protein sequence ID" value="MBD0380074.1"/>
    <property type="molecule type" value="Genomic_DNA"/>
</dbReference>
<evidence type="ECO:0000256" key="17">
    <source>
        <dbReference type="ARBA" id="ARBA00048623"/>
    </source>
</evidence>
<feature type="transmembrane region" description="Helical" evidence="19">
    <location>
        <begin position="225"/>
        <end position="247"/>
    </location>
</feature>
<keyword evidence="11 19" id="KW-0460">Magnesium</keyword>
<keyword evidence="13 19" id="KW-0472">Membrane</keyword>
<keyword evidence="10 19" id="KW-0812">Transmembrane</keyword>
<keyword evidence="12 19" id="KW-1133">Transmembrane helix</keyword>
<evidence type="ECO:0000256" key="6">
    <source>
        <dbReference type="ARBA" id="ARBA00015850"/>
    </source>
</evidence>
<dbReference type="NCBIfam" id="TIGR00317">
    <property type="entry name" value="cobS"/>
    <property type="match status" value="1"/>
</dbReference>
<evidence type="ECO:0000256" key="14">
    <source>
        <dbReference type="ARBA" id="ARBA00025228"/>
    </source>
</evidence>
<dbReference type="PANTHER" id="PTHR34148:SF1">
    <property type="entry name" value="ADENOSYLCOBINAMIDE-GDP RIBAZOLETRANSFERASE"/>
    <property type="match status" value="1"/>
</dbReference>
<comment type="function">
    <text evidence="14 19">Joins adenosylcobinamide-GDP and alpha-ribazole to generate adenosylcobalamin (Ado-cobalamin). Also synthesizes adenosylcobalamin 5'-phosphate from adenosylcobinamide-GDP and alpha-ribazole 5'-phosphate.</text>
</comment>
<name>A0A926KLM8_9BACL</name>
<accession>A0A926KLM8</accession>
<evidence type="ECO:0000256" key="10">
    <source>
        <dbReference type="ARBA" id="ARBA00022692"/>
    </source>
</evidence>
<comment type="cofactor">
    <cofactor evidence="1 19">
        <name>Mg(2+)</name>
        <dbReference type="ChEBI" id="CHEBI:18420"/>
    </cofactor>
</comment>